<evidence type="ECO:0000313" key="2">
    <source>
        <dbReference type="Proteomes" id="UP001501274"/>
    </source>
</evidence>
<comment type="caution">
    <text evidence="1">The sequence shown here is derived from an EMBL/GenBank/DDBJ whole genome shotgun (WGS) entry which is preliminary data.</text>
</comment>
<dbReference type="Proteomes" id="UP001501274">
    <property type="component" value="Unassembled WGS sequence"/>
</dbReference>
<dbReference type="EMBL" id="JBAMZN010000037">
    <property type="protein sequence ID" value="KAL0516315.1"/>
    <property type="molecule type" value="Genomic_DNA"/>
</dbReference>
<name>A0AAW3B249_9TRYP</name>
<gene>
    <name evidence="1" type="ORF">Q4I28_007929</name>
</gene>
<proteinExistence type="predicted"/>
<accession>A0AAW3B249</accession>
<sequence length="238" mass="27036">MHCTATGRGVPSDGTLTQDPQLYRSQFVPRESICWPLIVQKLLCEEMEARTQLVCDALTYFQRITSLCVAERHGRWAMSLADNRPRSGWYCPKCGFAEEVSDSLNTQGPIRTSVEVSREPFLRERSFTPVCHEIELQGQQQPNYRYINDAAILLEHQNLFHQEYGSLLQRIKSASKGIQESVTRPGLLDPFSILLLHLQPAFSRSGATTKYVVFSVRPFGETLPLGNTWKSNKRESTV</sequence>
<evidence type="ECO:0000313" key="1">
    <source>
        <dbReference type="EMBL" id="KAL0516315.1"/>
    </source>
</evidence>
<reference evidence="1 2" key="1">
    <citation type="submission" date="2024-02" db="EMBL/GenBank/DDBJ databases">
        <title>FIRST GENOME SEQUENCES OF Leishmania (Viannia) shawi, Leishmania (Viannia) lindenbergi AND Leishmania (Viannia) utingensis.</title>
        <authorList>
            <person name="Resadore F."/>
            <person name="Custodio M.G.F."/>
            <person name="Boite M.C."/>
            <person name="Cupolillo E."/>
            <person name="Ferreira G.E.M."/>
        </authorList>
    </citation>
    <scope>NUCLEOTIDE SEQUENCE [LARGE SCALE GENOMIC DNA]</scope>
    <source>
        <strain evidence="1 2">MDAS/BR/1979/M5533</strain>
    </source>
</reference>
<dbReference type="AlphaFoldDB" id="A0AAW3B249"/>
<organism evidence="1 2">
    <name type="scientific">Leishmania naiffi</name>
    <dbReference type="NCBI Taxonomy" id="5678"/>
    <lineage>
        <taxon>Eukaryota</taxon>
        <taxon>Discoba</taxon>
        <taxon>Euglenozoa</taxon>
        <taxon>Kinetoplastea</taxon>
        <taxon>Metakinetoplastina</taxon>
        <taxon>Trypanosomatida</taxon>
        <taxon>Trypanosomatidae</taxon>
        <taxon>Leishmaniinae</taxon>
        <taxon>Leishmania</taxon>
        <taxon>Leishmania naiffi species complex</taxon>
    </lineage>
</organism>
<protein>
    <submittedName>
        <fullName evidence="1">Uncharacterized protein</fullName>
    </submittedName>
</protein>
<keyword evidence="2" id="KW-1185">Reference proteome</keyword>